<dbReference type="Gene3D" id="3.90.1300.10">
    <property type="entry name" value="Amidase signature (AS) domain"/>
    <property type="match status" value="1"/>
</dbReference>
<evidence type="ECO:0000313" key="1">
    <source>
        <dbReference type="EMBL" id="KAF2636358.1"/>
    </source>
</evidence>
<dbReference type="AlphaFoldDB" id="A0A6A6RQ60"/>
<keyword evidence="2" id="KW-1185">Reference proteome</keyword>
<reference evidence="1" key="1">
    <citation type="journal article" date="2020" name="Stud. Mycol.">
        <title>101 Dothideomycetes genomes: a test case for predicting lifestyles and emergence of pathogens.</title>
        <authorList>
            <person name="Haridas S."/>
            <person name="Albert R."/>
            <person name="Binder M."/>
            <person name="Bloem J."/>
            <person name="Labutti K."/>
            <person name="Salamov A."/>
            <person name="Andreopoulos B."/>
            <person name="Baker S."/>
            <person name="Barry K."/>
            <person name="Bills G."/>
            <person name="Bluhm B."/>
            <person name="Cannon C."/>
            <person name="Castanera R."/>
            <person name="Culley D."/>
            <person name="Daum C."/>
            <person name="Ezra D."/>
            <person name="Gonzalez J."/>
            <person name="Henrissat B."/>
            <person name="Kuo A."/>
            <person name="Liang C."/>
            <person name="Lipzen A."/>
            <person name="Lutzoni F."/>
            <person name="Magnuson J."/>
            <person name="Mondo S."/>
            <person name="Nolan M."/>
            <person name="Ohm R."/>
            <person name="Pangilinan J."/>
            <person name="Park H.-J."/>
            <person name="Ramirez L."/>
            <person name="Alfaro M."/>
            <person name="Sun H."/>
            <person name="Tritt A."/>
            <person name="Yoshinaga Y."/>
            <person name="Zwiers L.-H."/>
            <person name="Turgeon B."/>
            <person name="Goodwin S."/>
            <person name="Spatafora J."/>
            <person name="Crous P."/>
            <person name="Grigoriev I."/>
        </authorList>
    </citation>
    <scope>NUCLEOTIDE SEQUENCE</scope>
    <source>
        <strain evidence="1">CBS 473.64</strain>
    </source>
</reference>
<dbReference type="EMBL" id="MU006799">
    <property type="protein sequence ID" value="KAF2636358.1"/>
    <property type="molecule type" value="Genomic_DNA"/>
</dbReference>
<gene>
    <name evidence="1" type="ORF">P280DRAFT_510592</name>
</gene>
<dbReference type="Proteomes" id="UP000799753">
    <property type="component" value="Unassembled WGS sequence"/>
</dbReference>
<organism evidence="1 2">
    <name type="scientific">Massarina eburnea CBS 473.64</name>
    <dbReference type="NCBI Taxonomy" id="1395130"/>
    <lineage>
        <taxon>Eukaryota</taxon>
        <taxon>Fungi</taxon>
        <taxon>Dikarya</taxon>
        <taxon>Ascomycota</taxon>
        <taxon>Pezizomycotina</taxon>
        <taxon>Dothideomycetes</taxon>
        <taxon>Pleosporomycetidae</taxon>
        <taxon>Pleosporales</taxon>
        <taxon>Massarineae</taxon>
        <taxon>Massarinaceae</taxon>
        <taxon>Massarina</taxon>
    </lineage>
</organism>
<proteinExistence type="predicted"/>
<protein>
    <recommendedName>
        <fullName evidence="3">Amidase signature enzyme</fullName>
    </recommendedName>
</protein>
<name>A0A6A6RQ60_9PLEO</name>
<evidence type="ECO:0000313" key="2">
    <source>
        <dbReference type="Proteomes" id="UP000799753"/>
    </source>
</evidence>
<dbReference type="OrthoDB" id="5423360at2759"/>
<dbReference type="SUPFAM" id="SSF75304">
    <property type="entry name" value="Amidase signature (AS) enzymes"/>
    <property type="match status" value="1"/>
</dbReference>
<sequence>MTDPNLSLPHSGLRPGFETEEQRLFQFKDIHYIAMPLPSIQNRVEGWSRIDDVFRPEFLQNVIFVASEERKSDIDSIRDTLHSCCGTEWLTTIQTETNSDTISSGPFVMWKGQLCKAFRLYDDPQQAFVVATKPKISKGSFENLRISGNYYSALSVAVPSRIASSNTKKSALDGARFAVKDLFVLGSFITREEPAESADYFAAFNPRGDGYQPAWSSSGGNGASLASYDWLDFTLATDSIVPSWFPFDSPAMYSRDINKLEKWIGAWISAKTETYSPKPSILRPTDFWPVANKAQQELVEDLVVDLEKTHGVKRTEISIKDLWKERTPKEAESSDIDEYLRNVGITSFCYSVYEELEDFRNKYREFKGALCEPNYAVEVAQHENAVQRLALYKDFLLKEVLQVEKREAFLILPITSQAVDYRDVSDDPPSAPNAFDGIWLAPILSAPELSVSIGEMQYVSEYSEKTENLPIAVSIIGAPGADMKLLDAIHQTLEDSDRTTVVATGSKLGVAGKYVKSNSN</sequence>
<evidence type="ECO:0008006" key="3">
    <source>
        <dbReference type="Google" id="ProtNLM"/>
    </source>
</evidence>
<accession>A0A6A6RQ60</accession>
<dbReference type="InterPro" id="IPR036928">
    <property type="entry name" value="AS_sf"/>
</dbReference>